<comment type="caution">
    <text evidence="6">The sequence shown here is derived from an EMBL/GenBank/DDBJ whole genome shotgun (WGS) entry which is preliminary data.</text>
</comment>
<sequence length="232" mass="25571">MPLLEVIDLWKSYPTGRGGRLEVLQGVELNVSAGEVVAIVGESGTGKSTLLHLLGALDRPDRGEVRYNGENIFDKDDEALATFRNRTIGFVFQFHHLLPEFTALENVAMPALIQGYRLREVRQRALELLALLGLADRADDRPSMLSGGEQQRVAVARALMNQPAVVLADEPTGNLDVRTADTLHREILRLSREVGQTFIIATHNLSLAALADRVLRLEQGRLVPEPVSPAER</sequence>
<dbReference type="PROSITE" id="PS50893">
    <property type="entry name" value="ABC_TRANSPORTER_2"/>
    <property type="match status" value="1"/>
</dbReference>
<dbReference type="GO" id="GO:0098796">
    <property type="term" value="C:membrane protein complex"/>
    <property type="evidence" value="ECO:0007669"/>
    <property type="project" value="UniProtKB-ARBA"/>
</dbReference>
<dbReference type="GO" id="GO:0022857">
    <property type="term" value="F:transmembrane transporter activity"/>
    <property type="evidence" value="ECO:0007669"/>
    <property type="project" value="TreeGrafter"/>
</dbReference>
<dbReference type="SUPFAM" id="SSF52540">
    <property type="entry name" value="P-loop containing nucleoside triphosphate hydrolases"/>
    <property type="match status" value="1"/>
</dbReference>
<name>A0A7V2B194_RHOMR</name>
<dbReference type="InterPro" id="IPR027417">
    <property type="entry name" value="P-loop_NTPase"/>
</dbReference>
<dbReference type="GO" id="GO:0005886">
    <property type="term" value="C:plasma membrane"/>
    <property type="evidence" value="ECO:0007669"/>
    <property type="project" value="TreeGrafter"/>
</dbReference>
<organism evidence="6">
    <name type="scientific">Rhodothermus marinus</name>
    <name type="common">Rhodothermus obamensis</name>
    <dbReference type="NCBI Taxonomy" id="29549"/>
    <lineage>
        <taxon>Bacteria</taxon>
        <taxon>Pseudomonadati</taxon>
        <taxon>Rhodothermota</taxon>
        <taxon>Rhodothermia</taxon>
        <taxon>Rhodothermales</taxon>
        <taxon>Rhodothermaceae</taxon>
        <taxon>Rhodothermus</taxon>
    </lineage>
</organism>
<dbReference type="SMART" id="SM00382">
    <property type="entry name" value="AAA"/>
    <property type="match status" value="1"/>
</dbReference>
<dbReference type="EMBL" id="DSGB01000005">
    <property type="protein sequence ID" value="HER96450.1"/>
    <property type="molecule type" value="Genomic_DNA"/>
</dbReference>
<evidence type="ECO:0000256" key="1">
    <source>
        <dbReference type="ARBA" id="ARBA00022448"/>
    </source>
</evidence>
<dbReference type="InterPro" id="IPR003439">
    <property type="entry name" value="ABC_transporter-like_ATP-bd"/>
</dbReference>
<dbReference type="Gene3D" id="3.40.50.300">
    <property type="entry name" value="P-loop containing nucleotide triphosphate hydrolases"/>
    <property type="match status" value="1"/>
</dbReference>
<keyword evidence="1" id="KW-0813">Transport</keyword>
<dbReference type="CDD" id="cd03255">
    <property type="entry name" value="ABC_MJ0796_LolCDE_FtsE"/>
    <property type="match status" value="1"/>
</dbReference>
<evidence type="ECO:0000256" key="4">
    <source>
        <dbReference type="ARBA" id="ARBA00038388"/>
    </source>
</evidence>
<dbReference type="GO" id="GO:0005524">
    <property type="term" value="F:ATP binding"/>
    <property type="evidence" value="ECO:0007669"/>
    <property type="project" value="UniProtKB-KW"/>
</dbReference>
<evidence type="ECO:0000259" key="5">
    <source>
        <dbReference type="PROSITE" id="PS50893"/>
    </source>
</evidence>
<dbReference type="GO" id="GO:0016887">
    <property type="term" value="F:ATP hydrolysis activity"/>
    <property type="evidence" value="ECO:0007669"/>
    <property type="project" value="InterPro"/>
</dbReference>
<gene>
    <name evidence="6" type="ORF">ENO59_08035</name>
</gene>
<evidence type="ECO:0000256" key="2">
    <source>
        <dbReference type="ARBA" id="ARBA00022741"/>
    </source>
</evidence>
<protein>
    <submittedName>
        <fullName evidence="6">ABC transporter ATP-binding protein</fullName>
    </submittedName>
</protein>
<keyword evidence="2" id="KW-0547">Nucleotide-binding</keyword>
<evidence type="ECO:0000313" key="6">
    <source>
        <dbReference type="EMBL" id="HER96450.1"/>
    </source>
</evidence>
<dbReference type="InterPro" id="IPR017871">
    <property type="entry name" value="ABC_transporter-like_CS"/>
</dbReference>
<proteinExistence type="inferred from homology"/>
<evidence type="ECO:0000256" key="3">
    <source>
        <dbReference type="ARBA" id="ARBA00022840"/>
    </source>
</evidence>
<dbReference type="Pfam" id="PF00005">
    <property type="entry name" value="ABC_tran"/>
    <property type="match status" value="1"/>
</dbReference>
<accession>A0A7V2B194</accession>
<comment type="similarity">
    <text evidence="4">Belongs to the ABC transporter superfamily. Macrolide exporter (TC 3.A.1.122) family.</text>
</comment>
<dbReference type="PROSITE" id="PS00211">
    <property type="entry name" value="ABC_TRANSPORTER_1"/>
    <property type="match status" value="1"/>
</dbReference>
<reference evidence="6" key="1">
    <citation type="journal article" date="2020" name="mSystems">
        <title>Genome- and Community-Level Interaction Insights into Carbon Utilization and Element Cycling Functions of Hydrothermarchaeota in Hydrothermal Sediment.</title>
        <authorList>
            <person name="Zhou Z."/>
            <person name="Liu Y."/>
            <person name="Xu W."/>
            <person name="Pan J."/>
            <person name="Luo Z.H."/>
            <person name="Li M."/>
        </authorList>
    </citation>
    <scope>NUCLEOTIDE SEQUENCE [LARGE SCALE GENOMIC DNA]</scope>
    <source>
        <strain evidence="6">SpSt-143</strain>
    </source>
</reference>
<keyword evidence="3 6" id="KW-0067">ATP-binding</keyword>
<dbReference type="PANTHER" id="PTHR24220">
    <property type="entry name" value="IMPORT ATP-BINDING PROTEIN"/>
    <property type="match status" value="1"/>
</dbReference>
<dbReference type="InterPro" id="IPR015854">
    <property type="entry name" value="ABC_transpr_LolD-like"/>
</dbReference>
<dbReference type="PANTHER" id="PTHR24220:SF689">
    <property type="entry name" value="LIPOPROTEIN-RELEASING SYSTEM ATP-BINDING PROTEIN LOLD"/>
    <property type="match status" value="1"/>
</dbReference>
<feature type="domain" description="ABC transporter" evidence="5">
    <location>
        <begin position="4"/>
        <end position="232"/>
    </location>
</feature>
<dbReference type="AlphaFoldDB" id="A0A7V2B194"/>
<dbReference type="InterPro" id="IPR017911">
    <property type="entry name" value="MacB-like_ATP-bd"/>
</dbReference>
<dbReference type="InterPro" id="IPR003593">
    <property type="entry name" value="AAA+_ATPase"/>
</dbReference>
<dbReference type="FunFam" id="3.40.50.300:FF:000032">
    <property type="entry name" value="Export ABC transporter ATP-binding protein"/>
    <property type="match status" value="1"/>
</dbReference>